<dbReference type="InterPro" id="IPR003439">
    <property type="entry name" value="ABC_transporter-like_ATP-bd"/>
</dbReference>
<dbReference type="GO" id="GO:0005524">
    <property type="term" value="F:ATP binding"/>
    <property type="evidence" value="ECO:0007669"/>
    <property type="project" value="UniProtKB-KW"/>
</dbReference>
<name>A0A0E3M6F2_CLOSL</name>
<keyword evidence="1" id="KW-0547">Nucleotide-binding</keyword>
<dbReference type="GO" id="GO:0016887">
    <property type="term" value="F:ATP hydrolysis activity"/>
    <property type="evidence" value="ECO:0007669"/>
    <property type="project" value="InterPro"/>
</dbReference>
<dbReference type="SUPFAM" id="SSF52540">
    <property type="entry name" value="P-loop containing nucleoside triphosphate hydrolases"/>
    <property type="match status" value="1"/>
</dbReference>
<evidence type="ECO:0000256" key="2">
    <source>
        <dbReference type="ARBA" id="ARBA00022840"/>
    </source>
</evidence>
<dbReference type="AlphaFoldDB" id="A0A0E3M6F2"/>
<dbReference type="SMART" id="SM00382">
    <property type="entry name" value="AAA"/>
    <property type="match status" value="1"/>
</dbReference>
<keyword evidence="2" id="KW-0067">ATP-binding</keyword>
<dbReference type="Proteomes" id="UP000033115">
    <property type="component" value="Chromosome"/>
</dbReference>
<evidence type="ECO:0000259" key="3">
    <source>
        <dbReference type="PROSITE" id="PS50893"/>
    </source>
</evidence>
<dbReference type="RefSeq" id="WP_029160650.1">
    <property type="nucleotide sequence ID" value="NZ_CP009933.1"/>
</dbReference>
<dbReference type="PROSITE" id="PS00211">
    <property type="entry name" value="ABC_TRANSPORTER_1"/>
    <property type="match status" value="1"/>
</dbReference>
<dbReference type="Pfam" id="PF00005">
    <property type="entry name" value="ABC_tran"/>
    <property type="match status" value="1"/>
</dbReference>
<dbReference type="InterPro" id="IPR027417">
    <property type="entry name" value="P-loop_NTPase"/>
</dbReference>
<dbReference type="EMBL" id="CP009933">
    <property type="protein sequence ID" value="AKA67578.1"/>
    <property type="molecule type" value="Genomic_DNA"/>
</dbReference>
<dbReference type="STRING" id="1548.CSCA_0453"/>
<dbReference type="InterPro" id="IPR015854">
    <property type="entry name" value="ABC_transpr_LolD-like"/>
</dbReference>
<organism evidence="4 5">
    <name type="scientific">Clostridium scatologenes</name>
    <dbReference type="NCBI Taxonomy" id="1548"/>
    <lineage>
        <taxon>Bacteria</taxon>
        <taxon>Bacillati</taxon>
        <taxon>Bacillota</taxon>
        <taxon>Clostridia</taxon>
        <taxon>Eubacteriales</taxon>
        <taxon>Clostridiaceae</taxon>
        <taxon>Clostridium</taxon>
    </lineage>
</organism>
<gene>
    <name evidence="4" type="ORF">CSCA_0453</name>
</gene>
<evidence type="ECO:0000256" key="1">
    <source>
        <dbReference type="ARBA" id="ARBA00022741"/>
    </source>
</evidence>
<keyword evidence="5" id="KW-1185">Reference proteome</keyword>
<dbReference type="GO" id="GO:0022857">
    <property type="term" value="F:transmembrane transporter activity"/>
    <property type="evidence" value="ECO:0007669"/>
    <property type="project" value="TreeGrafter"/>
</dbReference>
<dbReference type="InterPro" id="IPR003593">
    <property type="entry name" value="AAA+_ATPase"/>
</dbReference>
<reference evidence="4 5" key="1">
    <citation type="journal article" date="2015" name="J. Biotechnol.">
        <title>Complete genome sequence of a malodorant-producing acetogen, Clostridium scatologenes ATCC 25775(T).</title>
        <authorList>
            <person name="Zhu Z."/>
            <person name="Guo T."/>
            <person name="Zheng H."/>
            <person name="Song T."/>
            <person name="Ouyang P."/>
            <person name="Xie J."/>
        </authorList>
    </citation>
    <scope>NUCLEOTIDE SEQUENCE [LARGE SCALE GENOMIC DNA]</scope>
    <source>
        <strain evidence="4 5">ATCC 25775</strain>
    </source>
</reference>
<dbReference type="InterPro" id="IPR017871">
    <property type="entry name" value="ABC_transporter-like_CS"/>
</dbReference>
<proteinExistence type="predicted"/>
<evidence type="ECO:0000313" key="4">
    <source>
        <dbReference type="EMBL" id="AKA67578.1"/>
    </source>
</evidence>
<dbReference type="Gene3D" id="3.40.50.300">
    <property type="entry name" value="P-loop containing nucleotide triphosphate hydrolases"/>
    <property type="match status" value="1"/>
</dbReference>
<dbReference type="KEGG" id="csq:CSCA_0453"/>
<sequence length="243" mass="27045">MLELKNLSLELENDNKKVNILQNINLKFEKNKIYAITGPNGGGKSSLAKTIMGIYKTTSGNILLDGEDITNLNITERARQGVGFAFQQPARFKGIKVNELLNLAAKDNEVNICKLLLDVGLCAQDYVNRDVDSSLSGGELKRIEIATILARNLKVALFDEPEAGIDLWSFKKLVETFENMNRKQETTIIIISHQERILNLADEVIILSDGTIKEITSKENILAQIIKNDSCNCGETCEKGRTF</sequence>
<accession>A0A0E3M6F2</accession>
<evidence type="ECO:0000313" key="5">
    <source>
        <dbReference type="Proteomes" id="UP000033115"/>
    </source>
</evidence>
<protein>
    <submittedName>
        <fullName evidence="4">ABC transporter related protein</fullName>
    </submittedName>
</protein>
<dbReference type="PANTHER" id="PTHR24220">
    <property type="entry name" value="IMPORT ATP-BINDING PROTEIN"/>
    <property type="match status" value="1"/>
</dbReference>
<feature type="domain" description="ABC transporter" evidence="3">
    <location>
        <begin position="2"/>
        <end position="234"/>
    </location>
</feature>
<dbReference type="HOGENOM" id="CLU_000604_1_2_9"/>
<dbReference type="PROSITE" id="PS50893">
    <property type="entry name" value="ABC_TRANSPORTER_2"/>
    <property type="match status" value="1"/>
</dbReference>
<dbReference type="GO" id="GO:0005886">
    <property type="term" value="C:plasma membrane"/>
    <property type="evidence" value="ECO:0007669"/>
    <property type="project" value="TreeGrafter"/>
</dbReference>